<dbReference type="RefSeq" id="WP_168880823.1">
    <property type="nucleotide sequence ID" value="NZ_JABAIL010000001.1"/>
</dbReference>
<evidence type="ECO:0000313" key="3">
    <source>
        <dbReference type="EMBL" id="NLR90147.1"/>
    </source>
</evidence>
<feature type="domain" description="M23ase beta-sheet core" evidence="2">
    <location>
        <begin position="59"/>
        <end position="116"/>
    </location>
</feature>
<dbReference type="EMBL" id="JABAIL010000001">
    <property type="protein sequence ID" value="NLR90147.1"/>
    <property type="molecule type" value="Genomic_DNA"/>
</dbReference>
<organism evidence="3 4">
    <name type="scientific">Flammeovirga agarivorans</name>
    <dbReference type="NCBI Taxonomy" id="2726742"/>
    <lineage>
        <taxon>Bacteria</taxon>
        <taxon>Pseudomonadati</taxon>
        <taxon>Bacteroidota</taxon>
        <taxon>Cytophagia</taxon>
        <taxon>Cytophagales</taxon>
        <taxon>Flammeovirgaceae</taxon>
        <taxon>Flammeovirga</taxon>
    </lineage>
</organism>
<dbReference type="InterPro" id="IPR050570">
    <property type="entry name" value="Cell_wall_metabolism_enzyme"/>
</dbReference>
<gene>
    <name evidence="3" type="ORF">HGP29_02970</name>
</gene>
<keyword evidence="4" id="KW-1185">Reference proteome</keyword>
<dbReference type="GO" id="GO:0004222">
    <property type="term" value="F:metalloendopeptidase activity"/>
    <property type="evidence" value="ECO:0007669"/>
    <property type="project" value="TreeGrafter"/>
</dbReference>
<evidence type="ECO:0000259" key="2">
    <source>
        <dbReference type="Pfam" id="PF01551"/>
    </source>
</evidence>
<dbReference type="PANTHER" id="PTHR21666">
    <property type="entry name" value="PEPTIDASE-RELATED"/>
    <property type="match status" value="1"/>
</dbReference>
<accession>A0A7X8SHC2</accession>
<dbReference type="InterPro" id="IPR011055">
    <property type="entry name" value="Dup_hybrid_motif"/>
</dbReference>
<comment type="caution">
    <text evidence="3">The sequence shown here is derived from an EMBL/GenBank/DDBJ whole genome shotgun (WGS) entry which is preliminary data.</text>
</comment>
<dbReference type="InterPro" id="IPR016047">
    <property type="entry name" value="M23ase_b-sheet_dom"/>
</dbReference>
<dbReference type="Proteomes" id="UP000585050">
    <property type="component" value="Unassembled WGS sequence"/>
</dbReference>
<protein>
    <submittedName>
        <fullName evidence="3">M23 family metallopeptidase</fullName>
    </submittedName>
</protein>
<dbReference type="AlphaFoldDB" id="A0A7X8SHC2"/>
<feature type="domain" description="M23ase beta-sheet core" evidence="2">
    <location>
        <begin position="143"/>
        <end position="181"/>
    </location>
</feature>
<keyword evidence="1" id="KW-0732">Signal</keyword>
<reference evidence="3 4" key="1">
    <citation type="submission" date="2020-04" db="EMBL/GenBank/DDBJ databases">
        <title>Flammeovirga sp. SR4, a novel species isolated from seawater.</title>
        <authorList>
            <person name="Wang X."/>
        </authorList>
    </citation>
    <scope>NUCLEOTIDE SEQUENCE [LARGE SCALE GENOMIC DNA]</scope>
    <source>
        <strain evidence="3 4">SR4</strain>
    </source>
</reference>
<evidence type="ECO:0000256" key="1">
    <source>
        <dbReference type="ARBA" id="ARBA00022729"/>
    </source>
</evidence>
<dbReference type="SUPFAM" id="SSF51261">
    <property type="entry name" value="Duplicated hybrid motif"/>
    <property type="match status" value="2"/>
</dbReference>
<dbReference type="CDD" id="cd12797">
    <property type="entry name" value="M23_peptidase"/>
    <property type="match status" value="1"/>
</dbReference>
<sequence length="631" mass="73314">MYNQHPFKHLILFFLFIFSISFLTFGQEDYDYKGYKFPIRPGERNYFAGSMGELRTTHFHGGLDIKTGGVEGYPIYAAEDGYIIRIKVSTFGYGRVLYMMHPNGQTSVYAHQQRFNDELESFIVNEQYKKETFEINLENLPENQFVYKKGDLIGYAGNTGSSSAPHLHFEIRDKEERPLNPVHFGFNEVVDNIPPTVRAIRLKPLSINSRVNGEYSIKKINAVGKNGQYRLNQAFYATGSVGIEIDTYDRADGTYNKYGINTIKIYDGDELIYHHEIDRIPFDMSANINTFTDYYAFLQEKRRYQRLYFFDANHLPIYPNKQLNGHLNINDGQKHAITVRLWDSFNNETQVEFTISGNHIKPKQSNKIILQDTLKVDENILILGVANQSEKELPLHFPLWSEKIPLAYSKGQLKYYLWDLRKGIPRAYTVNGEKKATHLKYMIPSGAHFKYFDQIANIEVNDHILFDTLFLNMEEKENQLIIGNYYTPLHGKVSIDYTVKDSTLLGDQQFVFRRTRKGELEYIGGTWQGKTISFRTNRLGTFEIHKEDTPPKITLLKQWQPNQLRFKIEDEESGIHKYSATLNGQFILLEYDAKKDMLVTRLKNKNGPFKGHFKMIITDAAGNESIFEKDF</sequence>
<dbReference type="PANTHER" id="PTHR21666:SF289">
    <property type="entry name" value="L-ALA--D-GLU ENDOPEPTIDASE"/>
    <property type="match status" value="1"/>
</dbReference>
<name>A0A7X8SHC2_9BACT</name>
<evidence type="ECO:0000313" key="4">
    <source>
        <dbReference type="Proteomes" id="UP000585050"/>
    </source>
</evidence>
<proteinExistence type="predicted"/>
<dbReference type="Gene3D" id="2.70.70.10">
    <property type="entry name" value="Glucose Permease (Domain IIA)"/>
    <property type="match status" value="1"/>
</dbReference>
<dbReference type="Pfam" id="PF01551">
    <property type="entry name" value="Peptidase_M23"/>
    <property type="match status" value="2"/>
</dbReference>